<evidence type="ECO:0000313" key="2">
    <source>
        <dbReference type="EMBL" id="CAB3239038.1"/>
    </source>
</evidence>
<feature type="compositionally biased region" description="Low complexity" evidence="1">
    <location>
        <begin position="20"/>
        <end position="32"/>
    </location>
</feature>
<comment type="caution">
    <text evidence="2">The sequence shown here is derived from an EMBL/GenBank/DDBJ whole genome shotgun (WGS) entry which is preliminary data.</text>
</comment>
<accession>A0A8S0ZY01</accession>
<evidence type="ECO:0000256" key="1">
    <source>
        <dbReference type="SAM" id="MobiDB-lite"/>
    </source>
</evidence>
<proteinExistence type="predicted"/>
<sequence>MLPRDYMARNDKKLSDLMWSQTSNSTSPNFNSTPELMVVWCGGASYFAPFRHSTPHSISSSRQSRPSAPPGHNNTPHSDANSRQK</sequence>
<feature type="compositionally biased region" description="Low complexity" evidence="1">
    <location>
        <begin position="52"/>
        <end position="66"/>
    </location>
</feature>
<evidence type="ECO:0000313" key="3">
    <source>
        <dbReference type="Proteomes" id="UP000494106"/>
    </source>
</evidence>
<name>A0A8S0ZY01_ARCPL</name>
<reference evidence="2 3" key="1">
    <citation type="submission" date="2020-04" db="EMBL/GenBank/DDBJ databases">
        <authorList>
            <person name="Wallbank WR R."/>
            <person name="Pardo Diaz C."/>
            <person name="Kozak K."/>
            <person name="Martin S."/>
            <person name="Jiggins C."/>
            <person name="Moest M."/>
            <person name="Warren A I."/>
            <person name="Byers J.R.P. K."/>
            <person name="Montejo-Kovacevich G."/>
            <person name="Yen C E."/>
        </authorList>
    </citation>
    <scope>NUCLEOTIDE SEQUENCE [LARGE SCALE GENOMIC DNA]</scope>
</reference>
<feature type="compositionally biased region" description="Basic and acidic residues" evidence="1">
    <location>
        <begin position="1"/>
        <end position="15"/>
    </location>
</feature>
<organism evidence="2 3">
    <name type="scientific">Arctia plantaginis</name>
    <name type="common">Wood tiger moth</name>
    <name type="synonym">Phalaena plantaginis</name>
    <dbReference type="NCBI Taxonomy" id="874455"/>
    <lineage>
        <taxon>Eukaryota</taxon>
        <taxon>Metazoa</taxon>
        <taxon>Ecdysozoa</taxon>
        <taxon>Arthropoda</taxon>
        <taxon>Hexapoda</taxon>
        <taxon>Insecta</taxon>
        <taxon>Pterygota</taxon>
        <taxon>Neoptera</taxon>
        <taxon>Endopterygota</taxon>
        <taxon>Lepidoptera</taxon>
        <taxon>Glossata</taxon>
        <taxon>Ditrysia</taxon>
        <taxon>Noctuoidea</taxon>
        <taxon>Erebidae</taxon>
        <taxon>Arctiinae</taxon>
        <taxon>Arctia</taxon>
    </lineage>
</organism>
<dbReference type="AlphaFoldDB" id="A0A8S0ZY01"/>
<protein>
    <submittedName>
        <fullName evidence="2">Uncharacterized protein</fullName>
    </submittedName>
</protein>
<dbReference type="Proteomes" id="UP000494106">
    <property type="component" value="Unassembled WGS sequence"/>
</dbReference>
<dbReference type="EMBL" id="CADEBC010000501">
    <property type="protein sequence ID" value="CAB3239038.1"/>
    <property type="molecule type" value="Genomic_DNA"/>
</dbReference>
<keyword evidence="3" id="KW-1185">Reference proteome</keyword>
<gene>
    <name evidence="2" type="ORF">APLA_LOCUS7652</name>
</gene>
<feature type="region of interest" description="Disordered" evidence="1">
    <location>
        <begin position="1"/>
        <end position="32"/>
    </location>
</feature>
<feature type="region of interest" description="Disordered" evidence="1">
    <location>
        <begin position="52"/>
        <end position="85"/>
    </location>
</feature>